<dbReference type="InterPro" id="IPR036051">
    <property type="entry name" value="KRAB_dom_sf"/>
</dbReference>
<dbReference type="Proteomes" id="UP001488838">
    <property type="component" value="Unassembled WGS sequence"/>
</dbReference>
<evidence type="ECO:0000256" key="4">
    <source>
        <dbReference type="ARBA" id="ARBA00022771"/>
    </source>
</evidence>
<dbReference type="GO" id="GO:0005634">
    <property type="term" value="C:nucleus"/>
    <property type="evidence" value="ECO:0007669"/>
    <property type="project" value="UniProtKB-SubCell"/>
</dbReference>
<dbReference type="Pfam" id="PF01352">
    <property type="entry name" value="KRAB"/>
    <property type="match status" value="1"/>
</dbReference>
<dbReference type="GO" id="GO:0008270">
    <property type="term" value="F:zinc ion binding"/>
    <property type="evidence" value="ECO:0007669"/>
    <property type="project" value="UniProtKB-KW"/>
</dbReference>
<name>A0AAW0GWT0_MYOGA</name>
<sequence>MTVTYDDVCINITQEEWDLLNPSQKSLYKDVMLETYRNLISIGYIWEDHNTEEHWQCSRRHARYKVQQCLECGKSFKCANYPCRIESNQNDEKKLSVHTRCVKALTYDNHLLQNEKTHIGQKCSKSRQCGKAFAYHSHIQVLKRKHSGKKPYEYSQDDKDFVLYETHQSHKRINPREKRYECNLCGKAFAENSDLQKHKRIHTGEKPYECNQCVIFKVIKEYILEKNLMNVINVTHTGEKPYECNQCGKAFARHSHLQLHKEQYWRKPYECNQCVVFKSKKNTTGEKPYECNQCGKAFAQHSSLQSHKNTYWRKPYECISVTFANTIVFKPSKNTYWRQTNECTQCGKAFAENSDLQKHKRHILERNTLKVISLSSNHKITHTGENPIGNCGKDFACLSHLQLLKAHTVENPMNVTNVARSLPIKIVFYCIKESLLERRNAMNVSVWRENPYEVVSWLAFGNHCTVHAAFDLEQSEESNIVSEVRKLKIQDQDEVDNRSQ</sequence>
<dbReference type="PROSITE" id="PS50805">
    <property type="entry name" value="KRAB"/>
    <property type="match status" value="1"/>
</dbReference>
<evidence type="ECO:0000256" key="6">
    <source>
        <dbReference type="ARBA" id="ARBA00023015"/>
    </source>
</evidence>
<keyword evidence="8" id="KW-0804">Transcription</keyword>
<dbReference type="SMART" id="SM00349">
    <property type="entry name" value="KRAB"/>
    <property type="match status" value="1"/>
</dbReference>
<reference evidence="13 14" key="1">
    <citation type="journal article" date="2023" name="bioRxiv">
        <title>Conserved and derived expression patterns and positive selection on dental genes reveal complex evolutionary context of ever-growing rodent molars.</title>
        <authorList>
            <person name="Calamari Z.T."/>
            <person name="Song A."/>
            <person name="Cohen E."/>
            <person name="Akter M."/>
            <person name="Roy R.D."/>
            <person name="Hallikas O."/>
            <person name="Christensen M.M."/>
            <person name="Li P."/>
            <person name="Marangoni P."/>
            <person name="Jernvall J."/>
            <person name="Klein O.D."/>
        </authorList>
    </citation>
    <scope>NUCLEOTIDE SEQUENCE [LARGE SCALE GENOMIC DNA]</scope>
    <source>
        <strain evidence="13">V071</strain>
    </source>
</reference>
<dbReference type="SUPFAM" id="SSF57667">
    <property type="entry name" value="beta-beta-alpha zinc fingers"/>
    <property type="match status" value="4"/>
</dbReference>
<evidence type="ECO:0000313" key="13">
    <source>
        <dbReference type="EMBL" id="KAK7795669.1"/>
    </source>
</evidence>
<protein>
    <recommendedName>
        <fullName evidence="15">Zinc finger protein 431-like</fullName>
    </recommendedName>
</protein>
<keyword evidence="9" id="KW-0539">Nucleus</keyword>
<keyword evidence="14" id="KW-1185">Reference proteome</keyword>
<feature type="domain" description="C2H2-type" evidence="11">
    <location>
        <begin position="341"/>
        <end position="387"/>
    </location>
</feature>
<feature type="non-terminal residue" evidence="13">
    <location>
        <position position="500"/>
    </location>
</feature>
<keyword evidence="2" id="KW-0479">Metal-binding</keyword>
<evidence type="ECO:0000259" key="11">
    <source>
        <dbReference type="PROSITE" id="PS50157"/>
    </source>
</evidence>
<dbReference type="PANTHER" id="PTHR23234">
    <property type="entry name" value="ZNF44 PROTEIN"/>
    <property type="match status" value="1"/>
</dbReference>
<dbReference type="PANTHER" id="PTHR23234:SF10">
    <property type="entry name" value="RIKEN CDNA 6720489N17 GENE-RELATED"/>
    <property type="match status" value="1"/>
</dbReference>
<dbReference type="EMBL" id="JBBHLL010001928">
    <property type="protein sequence ID" value="KAK7795669.1"/>
    <property type="molecule type" value="Genomic_DNA"/>
</dbReference>
<evidence type="ECO:0000256" key="5">
    <source>
        <dbReference type="ARBA" id="ARBA00022833"/>
    </source>
</evidence>
<dbReference type="GO" id="GO:0006355">
    <property type="term" value="P:regulation of DNA-templated transcription"/>
    <property type="evidence" value="ECO:0007669"/>
    <property type="project" value="InterPro"/>
</dbReference>
<dbReference type="InterPro" id="IPR013087">
    <property type="entry name" value="Znf_C2H2_type"/>
</dbReference>
<keyword evidence="6" id="KW-0805">Transcription regulation</keyword>
<evidence type="ECO:0000256" key="2">
    <source>
        <dbReference type="ARBA" id="ARBA00022723"/>
    </source>
</evidence>
<dbReference type="SUPFAM" id="SSF109640">
    <property type="entry name" value="KRAB domain (Kruppel-associated box)"/>
    <property type="match status" value="1"/>
</dbReference>
<keyword evidence="5" id="KW-0862">Zinc</keyword>
<dbReference type="SMART" id="SM00355">
    <property type="entry name" value="ZnF_C2H2"/>
    <property type="match status" value="4"/>
</dbReference>
<comment type="subcellular location">
    <subcellularLocation>
        <location evidence="1">Nucleus</location>
    </subcellularLocation>
</comment>
<evidence type="ECO:0000259" key="12">
    <source>
        <dbReference type="PROSITE" id="PS50805"/>
    </source>
</evidence>
<feature type="domain" description="C2H2-type" evidence="11">
    <location>
        <begin position="180"/>
        <end position="207"/>
    </location>
</feature>
<evidence type="ECO:0000256" key="3">
    <source>
        <dbReference type="ARBA" id="ARBA00022737"/>
    </source>
</evidence>
<dbReference type="InterPro" id="IPR001909">
    <property type="entry name" value="KRAB"/>
</dbReference>
<feature type="domain" description="C2H2-type" evidence="11">
    <location>
        <begin position="242"/>
        <end position="264"/>
    </location>
</feature>
<dbReference type="InterPro" id="IPR036236">
    <property type="entry name" value="Znf_C2H2_sf"/>
</dbReference>
<comment type="caution">
    <text evidence="13">The sequence shown here is derived from an EMBL/GenBank/DDBJ whole genome shotgun (WGS) entry which is preliminary data.</text>
</comment>
<evidence type="ECO:0000313" key="14">
    <source>
        <dbReference type="Proteomes" id="UP001488838"/>
    </source>
</evidence>
<dbReference type="FunFam" id="3.30.160.60:FF:000229">
    <property type="entry name" value="Zinc finger protein 90 homolog"/>
    <property type="match status" value="1"/>
</dbReference>
<dbReference type="CDD" id="cd07765">
    <property type="entry name" value="KRAB_A-box"/>
    <property type="match status" value="1"/>
</dbReference>
<gene>
    <name evidence="13" type="ORF">U0070_024512</name>
</gene>
<dbReference type="Gene3D" id="6.10.140.140">
    <property type="match status" value="1"/>
</dbReference>
<evidence type="ECO:0000256" key="9">
    <source>
        <dbReference type="ARBA" id="ARBA00023242"/>
    </source>
</evidence>
<dbReference type="PROSITE" id="PS00028">
    <property type="entry name" value="ZINC_FINGER_C2H2_1"/>
    <property type="match status" value="1"/>
</dbReference>
<keyword evidence="3" id="KW-0677">Repeat</keyword>
<dbReference type="GO" id="GO:0003677">
    <property type="term" value="F:DNA binding"/>
    <property type="evidence" value="ECO:0007669"/>
    <property type="project" value="UniProtKB-KW"/>
</dbReference>
<dbReference type="Pfam" id="PF00096">
    <property type="entry name" value="zf-C2H2"/>
    <property type="match status" value="4"/>
</dbReference>
<dbReference type="PROSITE" id="PS50157">
    <property type="entry name" value="ZINC_FINGER_C2H2_2"/>
    <property type="match status" value="5"/>
</dbReference>
<evidence type="ECO:0000256" key="1">
    <source>
        <dbReference type="ARBA" id="ARBA00004123"/>
    </source>
</evidence>
<proteinExistence type="predicted"/>
<dbReference type="FunFam" id="3.30.160.60:FF:000295">
    <property type="entry name" value="zinc finger protein 19"/>
    <property type="match status" value="1"/>
</dbReference>
<accession>A0AAW0GWT0</accession>
<evidence type="ECO:0000256" key="8">
    <source>
        <dbReference type="ARBA" id="ARBA00023163"/>
    </source>
</evidence>
<feature type="domain" description="KRAB" evidence="12">
    <location>
        <begin position="3"/>
        <end position="89"/>
    </location>
</feature>
<organism evidence="13 14">
    <name type="scientific">Myodes glareolus</name>
    <name type="common">Bank vole</name>
    <name type="synonym">Clethrionomys glareolus</name>
    <dbReference type="NCBI Taxonomy" id="447135"/>
    <lineage>
        <taxon>Eukaryota</taxon>
        <taxon>Metazoa</taxon>
        <taxon>Chordata</taxon>
        <taxon>Craniata</taxon>
        <taxon>Vertebrata</taxon>
        <taxon>Euteleostomi</taxon>
        <taxon>Mammalia</taxon>
        <taxon>Eutheria</taxon>
        <taxon>Euarchontoglires</taxon>
        <taxon>Glires</taxon>
        <taxon>Rodentia</taxon>
        <taxon>Myomorpha</taxon>
        <taxon>Muroidea</taxon>
        <taxon>Cricetidae</taxon>
        <taxon>Arvicolinae</taxon>
        <taxon>Myodes</taxon>
    </lineage>
</organism>
<keyword evidence="7" id="KW-0238">DNA-binding</keyword>
<dbReference type="InterPro" id="IPR050758">
    <property type="entry name" value="Znf_C2H2-type"/>
</dbReference>
<dbReference type="FunFam" id="3.30.160.60:FF:000773">
    <property type="entry name" value="Zinc finger protein 44"/>
    <property type="match status" value="1"/>
</dbReference>
<dbReference type="AlphaFoldDB" id="A0AAW0GWT0"/>
<dbReference type="Gene3D" id="3.30.160.60">
    <property type="entry name" value="Classic Zinc Finger"/>
    <property type="match status" value="6"/>
</dbReference>
<keyword evidence="4 10" id="KW-0863">Zinc-finger</keyword>
<feature type="domain" description="C2H2-type" evidence="11">
    <location>
        <begin position="289"/>
        <end position="311"/>
    </location>
</feature>
<evidence type="ECO:0000256" key="7">
    <source>
        <dbReference type="ARBA" id="ARBA00023125"/>
    </source>
</evidence>
<evidence type="ECO:0000256" key="10">
    <source>
        <dbReference type="PROSITE-ProRule" id="PRU00042"/>
    </source>
</evidence>
<evidence type="ECO:0008006" key="15">
    <source>
        <dbReference type="Google" id="ProtNLM"/>
    </source>
</evidence>
<feature type="domain" description="C2H2-type" evidence="11">
    <location>
        <begin position="121"/>
        <end position="151"/>
    </location>
</feature>